<dbReference type="Gene3D" id="2.40.160.120">
    <property type="match status" value="1"/>
</dbReference>
<dbReference type="EMBL" id="CAXHTA020000009">
    <property type="protein sequence ID" value="CAL5223830.1"/>
    <property type="molecule type" value="Genomic_DNA"/>
</dbReference>
<gene>
    <name evidence="2" type="primary">g6406</name>
    <name evidence="2" type="ORF">VP750_LOCUS5489</name>
</gene>
<sequence>MASKSGEAKISPDLKAEDVAEDFDDKKHASTDGYVFNSPADMQDIRMQRQAVWGLLKNLGSHILREGVNLTRITLPIRVFETRSFLQRLTDNWAYIHLLEQAADAADPADRMRYLVAFVIGGLRRQTSTLKPFNPILGETYQAQYSSGLQVYAEQSSHHPPFIFFGNGNWKASARGNSIWGQQSGRNSVLFTRDGSTVSWELPKLLLKGILWGERVLKYSGAIAFEDDKNGIRCNVSIEGSQPGLLSSLWRSKKSRKHDELHGTLQKGDKVLDTIHGSWLTSVEWAKWGSGKKIWDAAMSEVHAPQPVKAPLPSDSRHRGDLKALVEGNVEGAQEQKSKLEQLQRSDQALRMVAKKAAAA</sequence>
<evidence type="ECO:0000313" key="2">
    <source>
        <dbReference type="EMBL" id="CAL5223830.1"/>
    </source>
</evidence>
<dbReference type="Proteomes" id="UP001497392">
    <property type="component" value="Unassembled WGS sequence"/>
</dbReference>
<accession>A0ABP1FZA0</accession>
<dbReference type="Pfam" id="PF01237">
    <property type="entry name" value="Oxysterol_BP"/>
    <property type="match status" value="1"/>
</dbReference>
<keyword evidence="3" id="KW-1185">Reference proteome</keyword>
<dbReference type="PANTHER" id="PTHR10972:SF148">
    <property type="entry name" value="OXYSTEROL-BINDING PROTEIN 9"/>
    <property type="match status" value="1"/>
</dbReference>
<dbReference type="InterPro" id="IPR000648">
    <property type="entry name" value="Oxysterol-bd"/>
</dbReference>
<comment type="caution">
    <text evidence="2">The sequence shown here is derived from an EMBL/GenBank/DDBJ whole genome shotgun (WGS) entry which is preliminary data.</text>
</comment>
<reference evidence="2 3" key="1">
    <citation type="submission" date="2024-06" db="EMBL/GenBank/DDBJ databases">
        <authorList>
            <person name="Kraege A."/>
            <person name="Thomma B."/>
        </authorList>
    </citation>
    <scope>NUCLEOTIDE SEQUENCE [LARGE SCALE GENOMIC DNA]</scope>
</reference>
<proteinExistence type="predicted"/>
<dbReference type="InterPro" id="IPR037239">
    <property type="entry name" value="OSBP_sf"/>
</dbReference>
<dbReference type="SUPFAM" id="SSF144000">
    <property type="entry name" value="Oxysterol-binding protein-like"/>
    <property type="match status" value="1"/>
</dbReference>
<evidence type="ECO:0000313" key="3">
    <source>
        <dbReference type="Proteomes" id="UP001497392"/>
    </source>
</evidence>
<evidence type="ECO:0000256" key="1">
    <source>
        <dbReference type="SAM" id="MobiDB-lite"/>
    </source>
</evidence>
<protein>
    <submittedName>
        <fullName evidence="2">G6406 protein</fullName>
    </submittedName>
</protein>
<dbReference type="PANTHER" id="PTHR10972">
    <property type="entry name" value="OXYSTEROL-BINDING PROTEIN-RELATED"/>
    <property type="match status" value="1"/>
</dbReference>
<feature type="region of interest" description="Disordered" evidence="1">
    <location>
        <begin position="1"/>
        <end position="24"/>
    </location>
</feature>
<organism evidence="2 3">
    <name type="scientific">Coccomyxa viridis</name>
    <dbReference type="NCBI Taxonomy" id="1274662"/>
    <lineage>
        <taxon>Eukaryota</taxon>
        <taxon>Viridiplantae</taxon>
        <taxon>Chlorophyta</taxon>
        <taxon>core chlorophytes</taxon>
        <taxon>Trebouxiophyceae</taxon>
        <taxon>Trebouxiophyceae incertae sedis</taxon>
        <taxon>Coccomyxaceae</taxon>
        <taxon>Coccomyxa</taxon>
    </lineage>
</organism>
<name>A0ABP1FZA0_9CHLO</name>